<reference evidence="1 2" key="1">
    <citation type="submission" date="2017-11" db="EMBL/GenBank/DDBJ databases">
        <title>Genomic Encyclopedia of Archaeal and Bacterial Type Strains, Phase II (KMG-II): From Individual Species to Whole Genera.</title>
        <authorList>
            <person name="Goeker M."/>
        </authorList>
    </citation>
    <scope>NUCLEOTIDE SEQUENCE [LARGE SCALE GENOMIC DNA]</scope>
    <source>
        <strain evidence="1 2">DSM 28175</strain>
    </source>
</reference>
<keyword evidence="2" id="KW-1185">Reference proteome</keyword>
<evidence type="ECO:0000313" key="2">
    <source>
        <dbReference type="Proteomes" id="UP000242687"/>
    </source>
</evidence>
<organism evidence="1 2">
    <name type="scientific">Mucilaginibacter auburnensis</name>
    <dbReference type="NCBI Taxonomy" id="1457233"/>
    <lineage>
        <taxon>Bacteria</taxon>
        <taxon>Pseudomonadati</taxon>
        <taxon>Bacteroidota</taxon>
        <taxon>Sphingobacteriia</taxon>
        <taxon>Sphingobacteriales</taxon>
        <taxon>Sphingobacteriaceae</taxon>
        <taxon>Mucilaginibacter</taxon>
    </lineage>
</organism>
<evidence type="ECO:0000313" key="1">
    <source>
        <dbReference type="EMBL" id="PJJ83643.1"/>
    </source>
</evidence>
<gene>
    <name evidence="1" type="ORF">CLV57_0631</name>
</gene>
<sequence>MMNVHEFNSLSLALKKEALSGGTFLMDHLTDDHYVKLYSLDSFYVEVYFDDSTHRITIIRAFKSTMYLQPYLNWLTVSVGLD</sequence>
<dbReference type="AlphaFoldDB" id="A0A2H9VS50"/>
<protein>
    <submittedName>
        <fullName evidence="1">Uncharacterized protein</fullName>
    </submittedName>
</protein>
<dbReference type="Proteomes" id="UP000242687">
    <property type="component" value="Unassembled WGS sequence"/>
</dbReference>
<accession>A0A2H9VS50</accession>
<name>A0A2H9VS50_9SPHI</name>
<comment type="caution">
    <text evidence="1">The sequence shown here is derived from an EMBL/GenBank/DDBJ whole genome shotgun (WGS) entry which is preliminary data.</text>
</comment>
<proteinExistence type="predicted"/>
<dbReference type="EMBL" id="PGFJ01000001">
    <property type="protein sequence ID" value="PJJ83643.1"/>
    <property type="molecule type" value="Genomic_DNA"/>
</dbReference>